<sequence length="131" mass="14043">MLLCSVLGRLTVRSWVSLPLLFVGSTVGVAAVLDLVVGRAHVLHQDLTVSAPLLFGFAAALTLLSGDQVRWTFRWQRRGLRFPYPLLLAACALTADGVRLPVPAALVVGVVALALLTLLLVRGHRDPVECP</sequence>
<keyword evidence="1" id="KW-0812">Transmembrane</keyword>
<proteinExistence type="predicted"/>
<keyword evidence="3" id="KW-1185">Reference proteome</keyword>
<feature type="transmembrane region" description="Helical" evidence="1">
    <location>
        <begin position="12"/>
        <end position="37"/>
    </location>
</feature>
<reference evidence="3" key="1">
    <citation type="journal article" date="2019" name="Int. J. Syst. Evol. Microbiol.">
        <title>The Global Catalogue of Microorganisms (GCM) 10K type strain sequencing project: providing services to taxonomists for standard genome sequencing and annotation.</title>
        <authorList>
            <consortium name="The Broad Institute Genomics Platform"/>
            <consortium name="The Broad Institute Genome Sequencing Center for Infectious Disease"/>
            <person name="Wu L."/>
            <person name="Ma J."/>
        </authorList>
    </citation>
    <scope>NUCLEOTIDE SEQUENCE [LARGE SCALE GENOMIC DNA]</scope>
    <source>
        <strain evidence="3">CCUG 56401</strain>
    </source>
</reference>
<evidence type="ECO:0000313" key="2">
    <source>
        <dbReference type="EMBL" id="MFD0923795.1"/>
    </source>
</evidence>
<dbReference type="RefSeq" id="WP_263249195.1">
    <property type="nucleotide sequence ID" value="NZ_BAABLT010000002.1"/>
</dbReference>
<feature type="transmembrane region" description="Helical" evidence="1">
    <location>
        <begin position="101"/>
        <end position="121"/>
    </location>
</feature>
<evidence type="ECO:0000256" key="1">
    <source>
        <dbReference type="SAM" id="Phobius"/>
    </source>
</evidence>
<evidence type="ECO:0000313" key="3">
    <source>
        <dbReference type="Proteomes" id="UP001597018"/>
    </source>
</evidence>
<dbReference type="Proteomes" id="UP001597018">
    <property type="component" value="Unassembled WGS sequence"/>
</dbReference>
<feature type="transmembrane region" description="Helical" evidence="1">
    <location>
        <begin position="49"/>
        <end position="66"/>
    </location>
</feature>
<dbReference type="EMBL" id="JBHTIW010000042">
    <property type="protein sequence ID" value="MFD0923795.1"/>
    <property type="molecule type" value="Genomic_DNA"/>
</dbReference>
<gene>
    <name evidence="2" type="ORF">ACFQ16_28960</name>
</gene>
<keyword evidence="1" id="KW-0472">Membrane</keyword>
<protein>
    <submittedName>
        <fullName evidence="2">Uncharacterized protein</fullName>
    </submittedName>
</protein>
<comment type="caution">
    <text evidence="2">The sequence shown here is derived from an EMBL/GenBank/DDBJ whole genome shotgun (WGS) entry which is preliminary data.</text>
</comment>
<feature type="transmembrane region" description="Helical" evidence="1">
    <location>
        <begin position="78"/>
        <end position="95"/>
    </location>
</feature>
<organism evidence="2 3">
    <name type="scientific">Saccharopolyspora rosea</name>
    <dbReference type="NCBI Taxonomy" id="524884"/>
    <lineage>
        <taxon>Bacteria</taxon>
        <taxon>Bacillati</taxon>
        <taxon>Actinomycetota</taxon>
        <taxon>Actinomycetes</taxon>
        <taxon>Pseudonocardiales</taxon>
        <taxon>Pseudonocardiaceae</taxon>
        <taxon>Saccharopolyspora</taxon>
    </lineage>
</organism>
<name>A0ABW3G3Y8_9PSEU</name>
<keyword evidence="1" id="KW-1133">Transmembrane helix</keyword>
<accession>A0ABW3G3Y8</accession>